<comment type="caution">
    <text evidence="2">The sequence shown here is derived from an EMBL/GenBank/DDBJ whole genome shotgun (WGS) entry which is preliminary data.</text>
</comment>
<proteinExistence type="predicted"/>
<reference evidence="2" key="1">
    <citation type="submission" date="2020-04" db="EMBL/GenBank/DDBJ databases">
        <title>Draft genome resource of the tomato pathogen Pseudocercospora fuligena.</title>
        <authorList>
            <person name="Zaccaron A."/>
        </authorList>
    </citation>
    <scope>NUCLEOTIDE SEQUENCE</scope>
    <source>
        <strain evidence="2">PF001</strain>
    </source>
</reference>
<evidence type="ECO:0000313" key="2">
    <source>
        <dbReference type="EMBL" id="KAF7188974.1"/>
    </source>
</evidence>
<gene>
    <name evidence="2" type="ORF">HII31_09897</name>
</gene>
<dbReference type="AlphaFoldDB" id="A0A8H6RDL1"/>
<keyword evidence="1" id="KW-1133">Transmembrane helix</keyword>
<sequence>MPLPTFGDITEAAGGLAGLIIVYIIYEAVHLIYVSVGHHSEDLSYNEKLIIAANIAVAWHLIKRRIYVELGEAEEEDLQPLAGNVILDLVIQHAGWIALGMLGCVIRSFMS</sequence>
<name>A0A8H6RDL1_9PEZI</name>
<keyword evidence="3" id="KW-1185">Reference proteome</keyword>
<protein>
    <submittedName>
        <fullName evidence="2">Uncharacterized protein</fullName>
    </submittedName>
</protein>
<dbReference type="Proteomes" id="UP000660729">
    <property type="component" value="Unassembled WGS sequence"/>
</dbReference>
<evidence type="ECO:0000256" key="1">
    <source>
        <dbReference type="SAM" id="Phobius"/>
    </source>
</evidence>
<accession>A0A8H6RDL1</accession>
<evidence type="ECO:0000313" key="3">
    <source>
        <dbReference type="Proteomes" id="UP000660729"/>
    </source>
</evidence>
<feature type="transmembrane region" description="Helical" evidence="1">
    <location>
        <begin position="82"/>
        <end position="106"/>
    </location>
</feature>
<keyword evidence="1" id="KW-0472">Membrane</keyword>
<organism evidence="2 3">
    <name type="scientific">Pseudocercospora fuligena</name>
    <dbReference type="NCBI Taxonomy" id="685502"/>
    <lineage>
        <taxon>Eukaryota</taxon>
        <taxon>Fungi</taxon>
        <taxon>Dikarya</taxon>
        <taxon>Ascomycota</taxon>
        <taxon>Pezizomycotina</taxon>
        <taxon>Dothideomycetes</taxon>
        <taxon>Dothideomycetidae</taxon>
        <taxon>Mycosphaerellales</taxon>
        <taxon>Mycosphaerellaceae</taxon>
        <taxon>Pseudocercospora</taxon>
    </lineage>
</organism>
<feature type="transmembrane region" description="Helical" evidence="1">
    <location>
        <begin position="12"/>
        <end position="33"/>
    </location>
</feature>
<dbReference type="EMBL" id="JABCIY010000204">
    <property type="protein sequence ID" value="KAF7188974.1"/>
    <property type="molecule type" value="Genomic_DNA"/>
</dbReference>
<keyword evidence="1" id="KW-0812">Transmembrane</keyword>